<evidence type="ECO:0000313" key="8">
    <source>
        <dbReference type="Proteomes" id="UP000315395"/>
    </source>
</evidence>
<name>A0A516G913_9MICO</name>
<keyword evidence="3" id="KW-0812">Transmembrane</keyword>
<keyword evidence="5" id="KW-0472">Membrane</keyword>
<keyword evidence="8" id="KW-1185">Reference proteome</keyword>
<dbReference type="PANTHER" id="PTHR43478">
    <property type="entry name" value="NA+/H+ ANTIPORTER-RELATED"/>
    <property type="match status" value="1"/>
</dbReference>
<gene>
    <name evidence="7" type="ORF">FNH13_06380</name>
</gene>
<accession>A0A516G913</accession>
<dbReference type="Pfam" id="PF03553">
    <property type="entry name" value="Na_H_antiporter"/>
    <property type="match status" value="1"/>
</dbReference>
<proteinExistence type="predicted"/>
<organism evidence="7 8">
    <name type="scientific">Ornithinimicrobium ciconiae</name>
    <dbReference type="NCBI Taxonomy" id="2594265"/>
    <lineage>
        <taxon>Bacteria</taxon>
        <taxon>Bacillati</taxon>
        <taxon>Actinomycetota</taxon>
        <taxon>Actinomycetes</taxon>
        <taxon>Micrococcales</taxon>
        <taxon>Ornithinimicrobiaceae</taxon>
        <taxon>Ornithinimicrobium</taxon>
    </lineage>
</organism>
<comment type="subcellular location">
    <subcellularLocation>
        <location evidence="1">Cell membrane</location>
        <topology evidence="1">Multi-pass membrane protein</topology>
    </subcellularLocation>
</comment>
<dbReference type="Proteomes" id="UP000315395">
    <property type="component" value="Chromosome"/>
</dbReference>
<dbReference type="KEGG" id="orz:FNH13_06380"/>
<dbReference type="InterPro" id="IPR018461">
    <property type="entry name" value="Na/H_Antiport_NhaC-like_C"/>
</dbReference>
<dbReference type="AlphaFoldDB" id="A0A516G913"/>
<dbReference type="GO" id="GO:0005886">
    <property type="term" value="C:plasma membrane"/>
    <property type="evidence" value="ECO:0007669"/>
    <property type="project" value="UniProtKB-SubCell"/>
</dbReference>
<keyword evidence="4" id="KW-1133">Transmembrane helix</keyword>
<protein>
    <recommendedName>
        <fullName evidence="6">Na+/H+ antiporter NhaC-like C-terminal domain-containing protein</fullName>
    </recommendedName>
</protein>
<evidence type="ECO:0000256" key="1">
    <source>
        <dbReference type="ARBA" id="ARBA00004651"/>
    </source>
</evidence>
<dbReference type="EMBL" id="CP041616">
    <property type="protein sequence ID" value="QDO88019.1"/>
    <property type="molecule type" value="Genomic_DNA"/>
</dbReference>
<reference evidence="7 8" key="1">
    <citation type="submission" date="2019-07" db="EMBL/GenBank/DDBJ databases">
        <title>complete genome sequencing of Ornithinimicrobium sp. H23M54.</title>
        <authorList>
            <person name="Bae J.-W."/>
            <person name="Lee S.-Y."/>
        </authorList>
    </citation>
    <scope>NUCLEOTIDE SEQUENCE [LARGE SCALE GENOMIC DNA]</scope>
    <source>
        <strain evidence="7 8">H23M54</strain>
    </source>
</reference>
<feature type="domain" description="Na+/H+ antiporter NhaC-like C-terminal" evidence="6">
    <location>
        <begin position="57"/>
        <end position="104"/>
    </location>
</feature>
<evidence type="ECO:0000313" key="7">
    <source>
        <dbReference type="EMBL" id="QDO88019.1"/>
    </source>
</evidence>
<evidence type="ECO:0000256" key="2">
    <source>
        <dbReference type="ARBA" id="ARBA00022475"/>
    </source>
</evidence>
<sequence>MFGGVSSALTQFLERFRWPQPNSSRGSVRAEPLLAGFATPEPSCRTSSTVCGRRCCLGDHCSPISDTTILSSTGSGANVMTLTIQLPYALASAATALLGYVVYALTSNGWLGLLTALCFLGLGPGARRCCSPPGGGSSAGGAG</sequence>
<keyword evidence="2" id="KW-1003">Cell membrane</keyword>
<evidence type="ECO:0000256" key="3">
    <source>
        <dbReference type="ARBA" id="ARBA00022692"/>
    </source>
</evidence>
<dbReference type="PANTHER" id="PTHR43478:SF1">
    <property type="entry name" value="NA+_H+ ANTIPORTER NHAC-LIKE C-TERMINAL DOMAIN-CONTAINING PROTEIN"/>
    <property type="match status" value="1"/>
</dbReference>
<evidence type="ECO:0000256" key="5">
    <source>
        <dbReference type="ARBA" id="ARBA00023136"/>
    </source>
</evidence>
<dbReference type="OrthoDB" id="9762978at2"/>
<evidence type="ECO:0000259" key="6">
    <source>
        <dbReference type="Pfam" id="PF03553"/>
    </source>
</evidence>
<evidence type="ECO:0000256" key="4">
    <source>
        <dbReference type="ARBA" id="ARBA00022989"/>
    </source>
</evidence>